<feature type="domain" description="KHA" evidence="17">
    <location>
        <begin position="861"/>
        <end position="945"/>
    </location>
</feature>
<keyword evidence="6 14" id="KW-0631">Potassium channel</keyword>
<keyword evidence="13" id="KW-0040">ANK repeat</keyword>
<dbReference type="CDD" id="cd00038">
    <property type="entry name" value="CAP_ED"/>
    <property type="match status" value="1"/>
</dbReference>
<evidence type="ECO:0000259" key="16">
    <source>
        <dbReference type="PROSITE" id="PS50042"/>
    </source>
</evidence>
<evidence type="ECO:0000256" key="1">
    <source>
        <dbReference type="ARBA" id="ARBA00004141"/>
    </source>
</evidence>
<comment type="caution">
    <text evidence="18">The sequence shown here is derived from an EMBL/GenBank/DDBJ whole genome shotgun (WGS) entry which is preliminary data.</text>
</comment>
<dbReference type="PANTHER" id="PTHR45743:SF21">
    <property type="entry name" value="POTASSIUM CHANNEL AKT2_3"/>
    <property type="match status" value="1"/>
</dbReference>
<dbReference type="InterPro" id="IPR021789">
    <property type="entry name" value="KHA_dom"/>
</dbReference>
<evidence type="ECO:0000256" key="13">
    <source>
        <dbReference type="PROSITE-ProRule" id="PRU00023"/>
    </source>
</evidence>
<keyword evidence="19" id="KW-1185">Reference proteome</keyword>
<comment type="function">
    <text evidence="14">Potassium channel.</text>
</comment>
<proteinExistence type="inferred from homology"/>
<dbReference type="PANTHER" id="PTHR45743">
    <property type="entry name" value="POTASSIUM CHANNEL AKT1"/>
    <property type="match status" value="1"/>
</dbReference>
<feature type="transmembrane region" description="Helical" evidence="14">
    <location>
        <begin position="398"/>
        <end position="420"/>
    </location>
</feature>
<dbReference type="PROSITE" id="PS50042">
    <property type="entry name" value="CNMP_BINDING_3"/>
    <property type="match status" value="1"/>
</dbReference>
<keyword evidence="3 14" id="KW-0813">Transport</keyword>
<evidence type="ECO:0000256" key="4">
    <source>
        <dbReference type="ARBA" id="ARBA00022538"/>
    </source>
</evidence>
<feature type="transmembrane region" description="Helical" evidence="14">
    <location>
        <begin position="177"/>
        <end position="196"/>
    </location>
</feature>
<dbReference type="PRINTS" id="PR01463">
    <property type="entry name" value="EAGCHANLFMLY"/>
</dbReference>
<dbReference type="Gene3D" id="1.25.40.20">
    <property type="entry name" value="Ankyrin repeat-containing domain"/>
    <property type="match status" value="2"/>
</dbReference>
<feature type="compositionally biased region" description="Low complexity" evidence="15">
    <location>
        <begin position="103"/>
        <end position="119"/>
    </location>
</feature>
<comment type="domain">
    <text evidence="14">The segment S4 is probably the voltage-sensor and is characterized by a series of positively charged amino acids. The pore-forming region H5 is enclosed by the transmembrane segments S5 and S6 in the Shaker-type (1P/6TM) and contains the GYGD signature motif which seems to be involved in potassium selectivity.</text>
</comment>
<dbReference type="InterPro" id="IPR003938">
    <property type="entry name" value="K_chnl_volt-dep_EAG/ELK/ERG"/>
</dbReference>
<keyword evidence="9 14" id="KW-1133">Transmembrane helix</keyword>
<dbReference type="OrthoDB" id="426293at2759"/>
<evidence type="ECO:0000313" key="18">
    <source>
        <dbReference type="EMBL" id="RWR85329.1"/>
    </source>
</evidence>
<dbReference type="PROSITE" id="PS50297">
    <property type="entry name" value="ANK_REP_REGION"/>
    <property type="match status" value="2"/>
</dbReference>
<evidence type="ECO:0000256" key="15">
    <source>
        <dbReference type="SAM" id="MobiDB-lite"/>
    </source>
</evidence>
<dbReference type="SUPFAM" id="SSF81324">
    <property type="entry name" value="Voltage-gated potassium channels"/>
    <property type="match status" value="1"/>
</dbReference>
<dbReference type="SUPFAM" id="SSF48403">
    <property type="entry name" value="Ankyrin repeat"/>
    <property type="match status" value="1"/>
</dbReference>
<feature type="transmembrane region" description="Helical" evidence="14">
    <location>
        <begin position="216"/>
        <end position="236"/>
    </location>
</feature>
<feature type="transmembrane region" description="Helical" evidence="14">
    <location>
        <begin position="314"/>
        <end position="339"/>
    </location>
</feature>
<feature type="region of interest" description="Disordered" evidence="15">
    <location>
        <begin position="96"/>
        <end position="133"/>
    </location>
</feature>
<dbReference type="Proteomes" id="UP000283530">
    <property type="component" value="Unassembled WGS sequence"/>
</dbReference>
<evidence type="ECO:0000256" key="5">
    <source>
        <dbReference type="ARBA" id="ARBA00022692"/>
    </source>
</evidence>
<dbReference type="Pfam" id="PF00520">
    <property type="entry name" value="Ion_trans"/>
    <property type="match status" value="1"/>
</dbReference>
<dbReference type="PROSITE" id="PS50088">
    <property type="entry name" value="ANK_REPEAT"/>
    <property type="match status" value="2"/>
</dbReference>
<keyword evidence="7 14" id="KW-0851">Voltage-gated channel</keyword>
<dbReference type="EMBL" id="QPKB01000005">
    <property type="protein sequence ID" value="RWR85329.1"/>
    <property type="molecule type" value="Genomic_DNA"/>
</dbReference>
<feature type="region of interest" description="Disordered" evidence="15">
    <location>
        <begin position="1"/>
        <end position="23"/>
    </location>
</feature>
<accession>A0A3S3QHY6</accession>
<protein>
    <recommendedName>
        <fullName evidence="14">Potassium channel</fullName>
    </recommendedName>
</protein>
<dbReference type="STRING" id="337451.A0A3S3QHY6"/>
<dbReference type="InterPro" id="IPR000595">
    <property type="entry name" value="cNMP-bd_dom"/>
</dbReference>
<comment type="subcellular location">
    <subcellularLocation>
        <location evidence="1 14">Membrane</location>
        <topology evidence="1 14">Multi-pass membrane protein</topology>
    </subcellularLocation>
</comment>
<dbReference type="Pfam" id="PF12796">
    <property type="entry name" value="Ank_2"/>
    <property type="match status" value="1"/>
</dbReference>
<organism evidence="18 19">
    <name type="scientific">Cinnamomum micranthum f. kanehirae</name>
    <dbReference type="NCBI Taxonomy" id="337451"/>
    <lineage>
        <taxon>Eukaryota</taxon>
        <taxon>Viridiplantae</taxon>
        <taxon>Streptophyta</taxon>
        <taxon>Embryophyta</taxon>
        <taxon>Tracheophyta</taxon>
        <taxon>Spermatophyta</taxon>
        <taxon>Magnoliopsida</taxon>
        <taxon>Magnoliidae</taxon>
        <taxon>Laurales</taxon>
        <taxon>Lauraceae</taxon>
        <taxon>Cinnamomum</taxon>
    </lineage>
</organism>
<evidence type="ECO:0000256" key="3">
    <source>
        <dbReference type="ARBA" id="ARBA00022448"/>
    </source>
</evidence>
<evidence type="ECO:0000256" key="9">
    <source>
        <dbReference type="ARBA" id="ARBA00022989"/>
    </source>
</evidence>
<evidence type="ECO:0000256" key="7">
    <source>
        <dbReference type="ARBA" id="ARBA00022882"/>
    </source>
</evidence>
<dbReference type="GO" id="GO:0034702">
    <property type="term" value="C:monoatomic ion channel complex"/>
    <property type="evidence" value="ECO:0007669"/>
    <property type="project" value="UniProtKB-KW"/>
</dbReference>
<keyword evidence="5 14" id="KW-0812">Transmembrane</keyword>
<keyword evidence="8 14" id="KW-0630">Potassium</keyword>
<dbReference type="FunFam" id="1.10.287.70:FF:000123">
    <property type="entry name" value="Potassium channel KAT3"/>
    <property type="match status" value="1"/>
</dbReference>
<dbReference type="SMART" id="SM00248">
    <property type="entry name" value="ANK"/>
    <property type="match status" value="5"/>
</dbReference>
<comment type="similarity">
    <text evidence="2 14">Belongs to the potassium channel family. Plant (TC 1.A.1.4) subfamily.</text>
</comment>
<evidence type="ECO:0000256" key="11">
    <source>
        <dbReference type="ARBA" id="ARBA00023136"/>
    </source>
</evidence>
<evidence type="ECO:0000256" key="8">
    <source>
        <dbReference type="ARBA" id="ARBA00022958"/>
    </source>
</evidence>
<feature type="compositionally biased region" description="Polar residues" evidence="15">
    <location>
        <begin position="120"/>
        <end position="130"/>
    </location>
</feature>
<dbReference type="SUPFAM" id="SSF51206">
    <property type="entry name" value="cAMP-binding domain-like"/>
    <property type="match status" value="1"/>
</dbReference>
<dbReference type="InterPro" id="IPR036770">
    <property type="entry name" value="Ankyrin_rpt-contain_sf"/>
</dbReference>
<comment type="domain">
    <text evidence="14">The KHA domain (rich in hydrophobic and acidic residues) present in the C-terminal part is likely to be important for tetramerization.</text>
</comment>
<dbReference type="InterPro" id="IPR045319">
    <property type="entry name" value="KAT/AKT"/>
</dbReference>
<dbReference type="GO" id="GO:0005249">
    <property type="term" value="F:voltage-gated potassium channel activity"/>
    <property type="evidence" value="ECO:0007669"/>
    <property type="project" value="UniProtKB-UniRule"/>
</dbReference>
<evidence type="ECO:0000256" key="6">
    <source>
        <dbReference type="ARBA" id="ARBA00022826"/>
    </source>
</evidence>
<dbReference type="FunFam" id="2.60.120.10:FF:000074">
    <property type="entry name" value="Potassium channel KAT2"/>
    <property type="match status" value="1"/>
</dbReference>
<evidence type="ECO:0000256" key="2">
    <source>
        <dbReference type="ARBA" id="ARBA00007929"/>
    </source>
</evidence>
<dbReference type="Gene3D" id="2.60.120.10">
    <property type="entry name" value="Jelly Rolls"/>
    <property type="match status" value="1"/>
</dbReference>
<sequence length="945" mass="107440">MERLDRTSKRISSTQHNSQPPPKSPIFWTSLSYCFDATPLKHFPSCVLGHSLSLAWTTFMSCTDHHYLRSPPPHVSSSPSSTLPLFPSRAEKFGRGSKVFPMKPSSKSESGSGSQMKSGFWTSQTESGLNSRDDEELVSANLRNLSKLILPPLGVSGSDMTQTNNSGRIISPMDSRYRCWETFMVFLVAYSAWVYPFEVAFMNSNPGGGLFIADNVIDLFFAIDIVLTFFVAYIDSRTQLLVRDSKKIAIRYLSTWFIMDVASTAPFEALERLFTGKNMTGLSYSLLDLLRLWRLRRVKQLFTRLEKDIRYNYFWIRCIRLLSVTLFLVHCAGCLYYLLADRYPHQGRTWIGSVIPNFREANLWVRYISSLYWSTTTMTTVGYGDLHAVNTREMVFNIIYMLFNLGLTAYLIGNMTNLVVEGTRRTMEFRNSVQAASNFVCRNRLPARMKEQILGYMCLRFRAESLNQQQLMEQLPKSICKSICQHLFLPIVKQVYLFQNVSPEVLLLLVTEMKAEYIPPREDVIMQNQAPDDVYIIVSGEVEIITFNAEGEKVVGILTSIGIFGEISALCNRTPCYTYRTKTLSQLLRLNKKTLIDTLHTKEEDNKVVLKNFLQHYKELNFLKFEDLFVKERENEHHDLLTLAATGNYAFLQELLRAGMDPNIGDSKGRTPLHIAVSKGYEDCVCVLLEHSCNVNIQDMNGNTPLWDAIAAKHHSIFTLLYPFTTVSNPNISGDLLCLSAKRNDLSTMLELLKHGLNIDSKNQEGLTALQIAIAEKHVGMMNFLVMNGANVDNFYPYGKTTEMAYIDQGRFPFSILEEMMQKREVGHQITVLESPGEPPSVLRKQEDASIWRRNDGFLPRVSIYKGHPLLRNSCSEAGKLIRLPSSMEELKKFAGEKLGIETSIAAVTNEEGAEVDCLEVIRDNDKLFVVEEEEFARVVAKLCN</sequence>
<dbReference type="SMART" id="SM00100">
    <property type="entry name" value="cNMP"/>
    <property type="match status" value="1"/>
</dbReference>
<keyword evidence="10 14" id="KW-0406">Ion transport</keyword>
<dbReference type="Gene3D" id="1.10.287.70">
    <property type="match status" value="1"/>
</dbReference>
<dbReference type="Pfam" id="PF00027">
    <property type="entry name" value="cNMP_binding"/>
    <property type="match status" value="1"/>
</dbReference>
<name>A0A3S3QHY6_9MAGN</name>
<evidence type="ECO:0000259" key="17">
    <source>
        <dbReference type="PROSITE" id="PS51490"/>
    </source>
</evidence>
<dbReference type="AlphaFoldDB" id="A0A3S3QHY6"/>
<feature type="repeat" description="ANK" evidence="13">
    <location>
        <begin position="765"/>
        <end position="793"/>
    </location>
</feature>
<dbReference type="InterPro" id="IPR014710">
    <property type="entry name" value="RmlC-like_jellyroll"/>
</dbReference>
<keyword evidence="11 14" id="KW-0472">Membrane</keyword>
<dbReference type="Pfam" id="PF13637">
    <property type="entry name" value="Ank_4"/>
    <property type="match status" value="1"/>
</dbReference>
<keyword evidence="12 14" id="KW-0407">Ion channel</keyword>
<dbReference type="Pfam" id="PF11834">
    <property type="entry name" value="KHA"/>
    <property type="match status" value="1"/>
</dbReference>
<evidence type="ECO:0000256" key="12">
    <source>
        <dbReference type="ARBA" id="ARBA00023303"/>
    </source>
</evidence>
<reference evidence="18 19" key="1">
    <citation type="journal article" date="2019" name="Nat. Plants">
        <title>Stout camphor tree genome fills gaps in understanding of flowering plant genome evolution.</title>
        <authorList>
            <person name="Chaw S.M."/>
            <person name="Liu Y.C."/>
            <person name="Wu Y.W."/>
            <person name="Wang H.Y."/>
            <person name="Lin C.I."/>
            <person name="Wu C.S."/>
            <person name="Ke H.M."/>
            <person name="Chang L.Y."/>
            <person name="Hsu C.Y."/>
            <person name="Yang H.T."/>
            <person name="Sudianto E."/>
            <person name="Hsu M.H."/>
            <person name="Wu K.P."/>
            <person name="Wang L.N."/>
            <person name="Leebens-Mack J.H."/>
            <person name="Tsai I.J."/>
        </authorList>
    </citation>
    <scope>NUCLEOTIDE SEQUENCE [LARGE SCALE GENOMIC DNA]</scope>
    <source>
        <strain evidence="19">cv. Chaw 1501</strain>
        <tissue evidence="18">Young leaves</tissue>
    </source>
</reference>
<keyword evidence="4 14" id="KW-0633">Potassium transport</keyword>
<comment type="subunit">
    <text evidence="14">The potassium channel is composed of a homo- or heterotetrameric complex of pore-forming subunits.</text>
</comment>
<dbReference type="InterPro" id="IPR018490">
    <property type="entry name" value="cNMP-bd_dom_sf"/>
</dbReference>
<dbReference type="PROSITE" id="PS51490">
    <property type="entry name" value="KHA"/>
    <property type="match status" value="1"/>
</dbReference>
<dbReference type="InterPro" id="IPR005821">
    <property type="entry name" value="Ion_trans_dom"/>
</dbReference>
<evidence type="ECO:0000256" key="14">
    <source>
        <dbReference type="RuleBase" id="RU369015"/>
    </source>
</evidence>
<feature type="domain" description="Cyclic nucleotide-binding" evidence="16">
    <location>
        <begin position="497"/>
        <end position="616"/>
    </location>
</feature>
<gene>
    <name evidence="18" type="ORF">CKAN_01419100</name>
</gene>
<evidence type="ECO:0000313" key="19">
    <source>
        <dbReference type="Proteomes" id="UP000283530"/>
    </source>
</evidence>
<comment type="caution">
    <text evidence="14">Lacks conserved residue(s) required for the propagation of feature annotation.</text>
</comment>
<evidence type="ECO:0000256" key="10">
    <source>
        <dbReference type="ARBA" id="ARBA00023065"/>
    </source>
</evidence>
<feature type="repeat" description="ANK" evidence="13">
    <location>
        <begin position="668"/>
        <end position="700"/>
    </location>
</feature>
<dbReference type="InterPro" id="IPR002110">
    <property type="entry name" value="Ankyrin_rpt"/>
</dbReference>